<name>A0ABR3FS52_9AGAR</name>
<comment type="cofactor">
    <cofactor evidence="1">
        <name>heme</name>
        <dbReference type="ChEBI" id="CHEBI:30413"/>
    </cofactor>
</comment>
<comment type="pathway">
    <text evidence="2">Secondary metabolite biosynthesis.</text>
</comment>
<evidence type="ECO:0000313" key="11">
    <source>
        <dbReference type="Proteomes" id="UP001465976"/>
    </source>
</evidence>
<dbReference type="InterPro" id="IPR002401">
    <property type="entry name" value="Cyt_P450_E_grp-I"/>
</dbReference>
<keyword evidence="11" id="KW-1185">Reference proteome</keyword>
<sequence length="514" mass="57734">MDNPYIVAATVVAGFVAYKAIKRAQRHLPPGPPGYPLVGNGFDVTDKLEWLLYRDLGKKYNSDVIYLNVFGTDIVVVNSYEGAQELFEKRSAIYSDRPRFTMLNELAGMAFHVGFMQYNDEWKEHRKVFRKAFQPPSTEHHKPAILLSIRTLLPRLLDTPLNFDRHLRHMTGSFILTTSYGIDIVNDPSRTDPYVTIGERCLQAMAKAGNSTQFLVDQIPIMKHIPEWVPGAKFQKYAREWRKDVVALPNVPFAYVKKAMNEGTAKECVATRYLGDMQADGKPADPEEENTLRGVLGAAYAAASDTTVSALETFMLAMIQNPEVMKKGQKAVDEVIGDRLPDFSDLDTVPYVSALMKEALRWKPVTPLAVPHRVLEEDVYNGYTIPKGATVIGNAWAMLYDEEVYGPDVDKFRPERFLTKDGQLDPNVRHPHVAFGFGRRSCPGNDIAEMSMWVTIATLLVCFDFGDYVDPKSGKAEPPAGEYTSGMLCYPLPFKLGLKPRSQHAIDLIRNETL</sequence>
<dbReference type="PRINTS" id="PR00385">
    <property type="entry name" value="P450"/>
</dbReference>
<dbReference type="Proteomes" id="UP001465976">
    <property type="component" value="Unassembled WGS sequence"/>
</dbReference>
<evidence type="ECO:0000256" key="8">
    <source>
        <dbReference type="ARBA" id="ARBA00023033"/>
    </source>
</evidence>
<evidence type="ECO:0000256" key="4">
    <source>
        <dbReference type="ARBA" id="ARBA00022617"/>
    </source>
</evidence>
<dbReference type="InterPro" id="IPR050364">
    <property type="entry name" value="Cytochrome_P450_fung"/>
</dbReference>
<dbReference type="EMBL" id="JBAHYK010000116">
    <property type="protein sequence ID" value="KAL0578166.1"/>
    <property type="molecule type" value="Genomic_DNA"/>
</dbReference>
<dbReference type="Pfam" id="PF00067">
    <property type="entry name" value="p450"/>
    <property type="match status" value="1"/>
</dbReference>
<dbReference type="PROSITE" id="PS00086">
    <property type="entry name" value="CYTOCHROME_P450"/>
    <property type="match status" value="1"/>
</dbReference>
<keyword evidence="4 9" id="KW-0349">Heme</keyword>
<dbReference type="PANTHER" id="PTHR46300:SF7">
    <property type="entry name" value="P450, PUTATIVE (EUROFUNG)-RELATED"/>
    <property type="match status" value="1"/>
</dbReference>
<proteinExistence type="inferred from homology"/>
<dbReference type="CDD" id="cd11065">
    <property type="entry name" value="CYP64-like"/>
    <property type="match status" value="1"/>
</dbReference>
<reference evidence="10 11" key="1">
    <citation type="submission" date="2024-02" db="EMBL/GenBank/DDBJ databases">
        <title>A draft genome for the cacao thread blight pathogen Marasmius crinis-equi.</title>
        <authorList>
            <person name="Cohen S.P."/>
            <person name="Baruah I.K."/>
            <person name="Amoako-Attah I."/>
            <person name="Bukari Y."/>
            <person name="Meinhardt L.W."/>
            <person name="Bailey B.A."/>
        </authorList>
    </citation>
    <scope>NUCLEOTIDE SEQUENCE [LARGE SCALE GENOMIC DNA]</scope>
    <source>
        <strain evidence="10 11">GH-76</strain>
    </source>
</reference>
<comment type="similarity">
    <text evidence="3 9">Belongs to the cytochrome P450 family.</text>
</comment>
<evidence type="ECO:0000256" key="2">
    <source>
        <dbReference type="ARBA" id="ARBA00005179"/>
    </source>
</evidence>
<dbReference type="SUPFAM" id="SSF48264">
    <property type="entry name" value="Cytochrome P450"/>
    <property type="match status" value="1"/>
</dbReference>
<evidence type="ECO:0000256" key="9">
    <source>
        <dbReference type="RuleBase" id="RU000461"/>
    </source>
</evidence>
<dbReference type="PRINTS" id="PR00463">
    <property type="entry name" value="EP450I"/>
</dbReference>
<keyword evidence="7 9" id="KW-0408">Iron</keyword>
<gene>
    <name evidence="10" type="ORF">V5O48_003832</name>
</gene>
<dbReference type="Gene3D" id="1.10.630.10">
    <property type="entry name" value="Cytochrome P450"/>
    <property type="match status" value="1"/>
</dbReference>
<dbReference type="InterPro" id="IPR017972">
    <property type="entry name" value="Cyt_P450_CS"/>
</dbReference>
<evidence type="ECO:0000256" key="6">
    <source>
        <dbReference type="ARBA" id="ARBA00023002"/>
    </source>
</evidence>
<accession>A0ABR3FS52</accession>
<protein>
    <recommendedName>
        <fullName evidence="12">Cytochrome P450</fullName>
    </recommendedName>
</protein>
<evidence type="ECO:0000256" key="3">
    <source>
        <dbReference type="ARBA" id="ARBA00010617"/>
    </source>
</evidence>
<keyword evidence="5 9" id="KW-0479">Metal-binding</keyword>
<evidence type="ECO:0000256" key="5">
    <source>
        <dbReference type="ARBA" id="ARBA00022723"/>
    </source>
</evidence>
<evidence type="ECO:0000313" key="10">
    <source>
        <dbReference type="EMBL" id="KAL0578166.1"/>
    </source>
</evidence>
<evidence type="ECO:0008006" key="12">
    <source>
        <dbReference type="Google" id="ProtNLM"/>
    </source>
</evidence>
<dbReference type="InterPro" id="IPR001128">
    <property type="entry name" value="Cyt_P450"/>
</dbReference>
<dbReference type="InterPro" id="IPR036396">
    <property type="entry name" value="Cyt_P450_sf"/>
</dbReference>
<organism evidence="10 11">
    <name type="scientific">Marasmius crinis-equi</name>
    <dbReference type="NCBI Taxonomy" id="585013"/>
    <lineage>
        <taxon>Eukaryota</taxon>
        <taxon>Fungi</taxon>
        <taxon>Dikarya</taxon>
        <taxon>Basidiomycota</taxon>
        <taxon>Agaricomycotina</taxon>
        <taxon>Agaricomycetes</taxon>
        <taxon>Agaricomycetidae</taxon>
        <taxon>Agaricales</taxon>
        <taxon>Marasmiineae</taxon>
        <taxon>Marasmiaceae</taxon>
        <taxon>Marasmius</taxon>
    </lineage>
</organism>
<keyword evidence="6 9" id="KW-0560">Oxidoreductase</keyword>
<evidence type="ECO:0000256" key="7">
    <source>
        <dbReference type="ARBA" id="ARBA00023004"/>
    </source>
</evidence>
<comment type="caution">
    <text evidence="10">The sequence shown here is derived from an EMBL/GenBank/DDBJ whole genome shotgun (WGS) entry which is preliminary data.</text>
</comment>
<evidence type="ECO:0000256" key="1">
    <source>
        <dbReference type="ARBA" id="ARBA00001971"/>
    </source>
</evidence>
<dbReference type="PANTHER" id="PTHR46300">
    <property type="entry name" value="P450, PUTATIVE (EUROFUNG)-RELATED-RELATED"/>
    <property type="match status" value="1"/>
</dbReference>
<keyword evidence="8 9" id="KW-0503">Monooxygenase</keyword>